<reference evidence="1" key="1">
    <citation type="submission" date="2015-07" db="EMBL/GenBank/DDBJ databases">
        <title>MeaNS - Measles Nucleotide Surveillance Program.</title>
        <authorList>
            <person name="Tran T."/>
            <person name="Druce J."/>
        </authorList>
    </citation>
    <scope>NUCLEOTIDE SEQUENCE</scope>
    <source>
        <strain evidence="1">UCB-OBI-ISO-001</strain>
        <tissue evidence="1">Gonad</tissue>
    </source>
</reference>
<gene>
    <name evidence="1" type="ORF">OCBIM_22009869mg</name>
</gene>
<protein>
    <submittedName>
        <fullName evidence="1">Uncharacterized protein</fullName>
    </submittedName>
</protein>
<sequence>MIRCAWRKILLIFAADGESTHTNSFQLILVTFPLRHQSAKIQINIDDIVFQDGSAYRAFLI</sequence>
<name>A0A0L8HPF1_OCTBM</name>
<dbReference type="AlphaFoldDB" id="A0A0L8HPF1"/>
<dbReference type="EMBL" id="KQ417620">
    <property type="protein sequence ID" value="KOF91107.1"/>
    <property type="molecule type" value="Genomic_DNA"/>
</dbReference>
<organism evidence="1">
    <name type="scientific">Octopus bimaculoides</name>
    <name type="common">California two-spotted octopus</name>
    <dbReference type="NCBI Taxonomy" id="37653"/>
    <lineage>
        <taxon>Eukaryota</taxon>
        <taxon>Metazoa</taxon>
        <taxon>Spiralia</taxon>
        <taxon>Lophotrochozoa</taxon>
        <taxon>Mollusca</taxon>
        <taxon>Cephalopoda</taxon>
        <taxon>Coleoidea</taxon>
        <taxon>Octopodiformes</taxon>
        <taxon>Octopoda</taxon>
        <taxon>Incirrata</taxon>
        <taxon>Octopodidae</taxon>
        <taxon>Octopus</taxon>
    </lineage>
</organism>
<proteinExistence type="predicted"/>
<evidence type="ECO:0000313" key="1">
    <source>
        <dbReference type="EMBL" id="KOF91107.1"/>
    </source>
</evidence>
<accession>A0A0L8HPF1</accession>